<dbReference type="EMBL" id="FOMX01000039">
    <property type="protein sequence ID" value="SFF25766.1"/>
    <property type="molecule type" value="Genomic_DNA"/>
</dbReference>
<reference evidence="2" key="1">
    <citation type="submission" date="2016-10" db="EMBL/GenBank/DDBJ databases">
        <authorList>
            <person name="Varghese N."/>
            <person name="Submissions S."/>
        </authorList>
    </citation>
    <scope>NUCLEOTIDE SEQUENCE [LARGE SCALE GENOMIC DNA]</scope>
    <source>
        <strain evidence="2">ATCC 25963</strain>
    </source>
</reference>
<evidence type="ECO:0008006" key="3">
    <source>
        <dbReference type="Google" id="ProtNLM"/>
    </source>
</evidence>
<name>A0A1I2HAI6_9BACT</name>
<proteinExistence type="predicted"/>
<organism evidence="1 2">
    <name type="scientific">Nannocystis exedens</name>
    <dbReference type="NCBI Taxonomy" id="54"/>
    <lineage>
        <taxon>Bacteria</taxon>
        <taxon>Pseudomonadati</taxon>
        <taxon>Myxococcota</taxon>
        <taxon>Polyangia</taxon>
        <taxon>Nannocystales</taxon>
        <taxon>Nannocystaceae</taxon>
        <taxon>Nannocystis</taxon>
    </lineage>
</organism>
<dbReference type="InterPro" id="IPR006311">
    <property type="entry name" value="TAT_signal"/>
</dbReference>
<evidence type="ECO:0000313" key="2">
    <source>
        <dbReference type="Proteomes" id="UP000199400"/>
    </source>
</evidence>
<dbReference type="AlphaFoldDB" id="A0A1I2HAI6"/>
<accession>A0A1I2HAI6</accession>
<evidence type="ECO:0000313" key="1">
    <source>
        <dbReference type="EMBL" id="SFF25766.1"/>
    </source>
</evidence>
<dbReference type="PROSITE" id="PS51318">
    <property type="entry name" value="TAT"/>
    <property type="match status" value="1"/>
</dbReference>
<gene>
    <name evidence="1" type="ORF">SAMN02745121_07777</name>
</gene>
<dbReference type="Proteomes" id="UP000199400">
    <property type="component" value="Unassembled WGS sequence"/>
</dbReference>
<protein>
    <recommendedName>
        <fullName evidence="3">Outer membrane protein beta-barrel domain-containing protein</fullName>
    </recommendedName>
</protein>
<dbReference type="STRING" id="54.SAMN02745121_07777"/>
<keyword evidence="2" id="KW-1185">Reference proteome</keyword>
<sequence length="251" mass="27471">MTQATTSDRPLPVTSGRRRRRFGLAAAALGAALLGSTVAPTDAEAAVPRVLRPGTRPMQFLFGLGPSWGIGGSSYYYDAGYYGPGCGAPGFPCRYGSFGYWGSFKLTQEFSGHFSGNASGPALGILLNEEFGYRRFGFVVAPKFTYDIQPKRDLGLYISPNVSLGYHLLSDRWNYYNGAYYHYTNHAANLQFGVGLKLMLDDRWIVWLQFPQFDMSFGPRYGYGCGAVPGAYCPAFFIARLNLLLGGGVSF</sequence>